<protein>
    <recommendedName>
        <fullName evidence="4">ABC transporter substrate-binding protein</fullName>
    </recommendedName>
</protein>
<reference evidence="2 3" key="1">
    <citation type="submission" date="2016-09" db="EMBL/GenBank/DDBJ databases">
        <title>Genomic Taxonomy of the Vibrionaceae.</title>
        <authorList>
            <person name="Gonzalez-Castillo A."/>
            <person name="Gomez-Gil B."/>
            <person name="Enciso-Ibarra K."/>
        </authorList>
    </citation>
    <scope>NUCLEOTIDE SEQUENCE [LARGE SCALE GENOMIC DNA]</scope>
    <source>
        <strain evidence="2 3">CAIM 1731</strain>
    </source>
</reference>
<name>A0ABX3FJN5_9VIBR</name>
<keyword evidence="3" id="KW-1185">Reference proteome</keyword>
<organism evidence="2 3">
    <name type="scientific">Vibrio ponticus</name>
    <dbReference type="NCBI Taxonomy" id="265668"/>
    <lineage>
        <taxon>Bacteria</taxon>
        <taxon>Pseudomonadati</taxon>
        <taxon>Pseudomonadota</taxon>
        <taxon>Gammaproteobacteria</taxon>
        <taxon>Vibrionales</taxon>
        <taxon>Vibrionaceae</taxon>
        <taxon>Vibrio</taxon>
    </lineage>
</organism>
<feature type="signal peptide" evidence="1">
    <location>
        <begin position="1"/>
        <end position="22"/>
    </location>
</feature>
<dbReference type="EMBL" id="MJMI01000092">
    <property type="protein sequence ID" value="OLQ91869.1"/>
    <property type="molecule type" value="Genomic_DNA"/>
</dbReference>
<evidence type="ECO:0000256" key="1">
    <source>
        <dbReference type="SAM" id="SignalP"/>
    </source>
</evidence>
<feature type="chain" id="PRO_5047112055" description="ABC transporter substrate-binding protein" evidence="1">
    <location>
        <begin position="23"/>
        <end position="301"/>
    </location>
</feature>
<evidence type="ECO:0000313" key="2">
    <source>
        <dbReference type="EMBL" id="OLQ91869.1"/>
    </source>
</evidence>
<comment type="caution">
    <text evidence="2">The sequence shown here is derived from an EMBL/GenBank/DDBJ whole genome shotgun (WGS) entry which is preliminary data.</text>
</comment>
<proteinExistence type="predicted"/>
<evidence type="ECO:0000313" key="3">
    <source>
        <dbReference type="Proteomes" id="UP000186206"/>
    </source>
</evidence>
<keyword evidence="1" id="KW-0732">Signal</keyword>
<gene>
    <name evidence="2" type="ORF">BIY21_12700</name>
</gene>
<dbReference type="Proteomes" id="UP000186206">
    <property type="component" value="Unassembled WGS sequence"/>
</dbReference>
<accession>A0ABX3FJN5</accession>
<evidence type="ECO:0008006" key="4">
    <source>
        <dbReference type="Google" id="ProtNLM"/>
    </source>
</evidence>
<dbReference type="RefSeq" id="WP_075649635.1">
    <property type="nucleotide sequence ID" value="NZ_AP019657.1"/>
</dbReference>
<sequence>MKSILTVIFACTVSAISTLTYATISEATTSEATASEQSKKLTIATAIPVVASMLEELTQQTQITVLYVPPNKYSVKRIPGWLKRQTVEVYPSADIVASISSVWSDIDIYPALRSKNIAIIPVDLANALIPGGERVAITKLDDGSIGYFWLNPSNIQMMLGILHRDLQAILTHKHYEDKEQLRLNFAQMSAQLRKQQLELNQHLIDGMFMNIVVDKPELIDLGAITLVPLASREQAIKDELPTLLITSKKPFHRSLQNLPQNIEVWHVDDFSKYSKGSLTQRWQSMLNKLAKINASTQLQVK</sequence>